<dbReference type="PROSITE" id="PS50949">
    <property type="entry name" value="HTH_GNTR"/>
    <property type="match status" value="1"/>
</dbReference>
<evidence type="ECO:0000313" key="5">
    <source>
        <dbReference type="EMBL" id="GGM13537.1"/>
    </source>
</evidence>
<dbReference type="CDD" id="cd07377">
    <property type="entry name" value="WHTH_GntR"/>
    <property type="match status" value="1"/>
</dbReference>
<dbReference type="SUPFAM" id="SSF46785">
    <property type="entry name" value="Winged helix' DNA-binding domain"/>
    <property type="match status" value="1"/>
</dbReference>
<feature type="domain" description="HTH gntR-type" evidence="4">
    <location>
        <begin position="25"/>
        <end position="93"/>
    </location>
</feature>
<organism evidence="5 6">
    <name type="scientific">Deinococcus aerophilus</name>
    <dbReference type="NCBI Taxonomy" id="522488"/>
    <lineage>
        <taxon>Bacteria</taxon>
        <taxon>Thermotogati</taxon>
        <taxon>Deinococcota</taxon>
        <taxon>Deinococci</taxon>
        <taxon>Deinococcales</taxon>
        <taxon>Deinococcaceae</taxon>
        <taxon>Deinococcus</taxon>
    </lineage>
</organism>
<dbReference type="InterPro" id="IPR036390">
    <property type="entry name" value="WH_DNA-bd_sf"/>
</dbReference>
<accession>A0ABQ2GV55</accession>
<dbReference type="Proteomes" id="UP000661918">
    <property type="component" value="Unassembled WGS sequence"/>
</dbReference>
<dbReference type="Gene3D" id="1.10.10.10">
    <property type="entry name" value="Winged helix-like DNA-binding domain superfamily/Winged helix DNA-binding domain"/>
    <property type="match status" value="1"/>
</dbReference>
<dbReference type="EMBL" id="BMOM01000018">
    <property type="protein sequence ID" value="GGM13537.1"/>
    <property type="molecule type" value="Genomic_DNA"/>
</dbReference>
<evidence type="ECO:0000259" key="4">
    <source>
        <dbReference type="PROSITE" id="PS50949"/>
    </source>
</evidence>
<comment type="caution">
    <text evidence="5">The sequence shown here is derived from an EMBL/GenBank/DDBJ whole genome shotgun (WGS) entry which is preliminary data.</text>
</comment>
<keyword evidence="1" id="KW-0805">Transcription regulation</keyword>
<protein>
    <recommendedName>
        <fullName evidence="4">HTH gntR-type domain-containing protein</fullName>
    </recommendedName>
</protein>
<gene>
    <name evidence="5" type="ORF">GCM10010841_22670</name>
</gene>
<proteinExistence type="predicted"/>
<dbReference type="InterPro" id="IPR036388">
    <property type="entry name" value="WH-like_DNA-bd_sf"/>
</dbReference>
<evidence type="ECO:0000256" key="3">
    <source>
        <dbReference type="ARBA" id="ARBA00023163"/>
    </source>
</evidence>
<keyword evidence="6" id="KW-1185">Reference proteome</keyword>
<dbReference type="RefSeq" id="WP_188904474.1">
    <property type="nucleotide sequence ID" value="NZ_BMOM01000018.1"/>
</dbReference>
<dbReference type="Pfam" id="PF00392">
    <property type="entry name" value="GntR"/>
    <property type="match status" value="1"/>
</dbReference>
<name>A0ABQ2GV55_9DEIO</name>
<dbReference type="PANTHER" id="PTHR38445:SF9">
    <property type="entry name" value="HTH-TYPE TRANSCRIPTIONAL REPRESSOR YTRA"/>
    <property type="match status" value="1"/>
</dbReference>
<evidence type="ECO:0000256" key="2">
    <source>
        <dbReference type="ARBA" id="ARBA00023125"/>
    </source>
</evidence>
<evidence type="ECO:0000256" key="1">
    <source>
        <dbReference type="ARBA" id="ARBA00023015"/>
    </source>
</evidence>
<keyword evidence="3" id="KW-0804">Transcription</keyword>
<dbReference type="SMART" id="SM00345">
    <property type="entry name" value="HTH_GNTR"/>
    <property type="match status" value="1"/>
</dbReference>
<sequence length="136" mass="14246">MPNPAAQHAPLLDTLVSRLQETDGTPPYLQLRQVLTAAVADGALRPGDALPPVRAVAAALGLAPNTVAKTYALLREDGLTENRAGAGTRVRADLVTGPEAQLQDLRALLRQLRTSGVPAEQLHAVLNEVLLEPPAG</sequence>
<reference evidence="6" key="1">
    <citation type="journal article" date="2019" name="Int. J. Syst. Evol. Microbiol.">
        <title>The Global Catalogue of Microorganisms (GCM) 10K type strain sequencing project: providing services to taxonomists for standard genome sequencing and annotation.</title>
        <authorList>
            <consortium name="The Broad Institute Genomics Platform"/>
            <consortium name="The Broad Institute Genome Sequencing Center for Infectious Disease"/>
            <person name="Wu L."/>
            <person name="Ma J."/>
        </authorList>
    </citation>
    <scope>NUCLEOTIDE SEQUENCE [LARGE SCALE GENOMIC DNA]</scope>
    <source>
        <strain evidence="6">JCM 15443</strain>
    </source>
</reference>
<evidence type="ECO:0000313" key="6">
    <source>
        <dbReference type="Proteomes" id="UP000661918"/>
    </source>
</evidence>
<dbReference type="InterPro" id="IPR000524">
    <property type="entry name" value="Tscrpt_reg_HTH_GntR"/>
</dbReference>
<keyword evidence="2" id="KW-0238">DNA-binding</keyword>
<dbReference type="PANTHER" id="PTHR38445">
    <property type="entry name" value="HTH-TYPE TRANSCRIPTIONAL REPRESSOR YTRA"/>
    <property type="match status" value="1"/>
</dbReference>